<dbReference type="SUPFAM" id="SSF56349">
    <property type="entry name" value="DNA breaking-rejoining enzymes"/>
    <property type="match status" value="1"/>
</dbReference>
<dbReference type="RefSeq" id="WP_254790763.1">
    <property type="nucleotide sequence ID" value="NZ_FOND01000007.1"/>
</dbReference>
<organism evidence="4 5">
    <name type="scientific">Blastococcus tunisiensis</name>
    <dbReference type="NCBI Taxonomy" id="1798228"/>
    <lineage>
        <taxon>Bacteria</taxon>
        <taxon>Bacillati</taxon>
        <taxon>Actinomycetota</taxon>
        <taxon>Actinomycetes</taxon>
        <taxon>Geodermatophilales</taxon>
        <taxon>Geodermatophilaceae</taxon>
        <taxon>Blastococcus</taxon>
    </lineage>
</organism>
<feature type="compositionally biased region" description="Basic and acidic residues" evidence="2">
    <location>
        <begin position="185"/>
        <end position="204"/>
    </location>
</feature>
<dbReference type="CDD" id="cd01189">
    <property type="entry name" value="INT_ICEBs1_C_like"/>
    <property type="match status" value="1"/>
</dbReference>
<dbReference type="InterPro" id="IPR013762">
    <property type="entry name" value="Integrase-like_cat_sf"/>
</dbReference>
<proteinExistence type="predicted"/>
<keyword evidence="1" id="KW-0233">DNA recombination</keyword>
<name>A0A1I2EIH7_9ACTN</name>
<dbReference type="InterPro" id="IPR011010">
    <property type="entry name" value="DNA_brk_join_enz"/>
</dbReference>
<dbReference type="PROSITE" id="PS51898">
    <property type="entry name" value="TYR_RECOMBINASE"/>
    <property type="match status" value="1"/>
</dbReference>
<dbReference type="InterPro" id="IPR050090">
    <property type="entry name" value="Tyrosine_recombinase_XerCD"/>
</dbReference>
<dbReference type="InterPro" id="IPR002104">
    <property type="entry name" value="Integrase_catalytic"/>
</dbReference>
<dbReference type="Pfam" id="PF00589">
    <property type="entry name" value="Phage_integrase"/>
    <property type="match status" value="1"/>
</dbReference>
<sequence>MRLLAYTGLRFGEMAALRIRRIDFLRRRLTIAEAVTEVGGRLEFGTPKTHQQRTVPLPAALAELLARRCEGKHGEDLLMTTASGTVLRLRNWRRAVFDPASRAAGLANVTPHDLRHTAASLAVASGATVKSVQRMLGHASAAMTLDVYSGLFDDLTALADRMDAATRAAAETRVCAVWARPLADEPARDKRPGEDGGPRGDRTLNPRLKSPRVRAASQCPVHLSAVLRGAHAHALTIDPGVGGELGRGAAARFDGDEVVAPGIEAAGHTSWIGPAGRGRCRSRSAWCGHAAGTDDEQ</sequence>
<feature type="domain" description="Tyr recombinase" evidence="3">
    <location>
        <begin position="1"/>
        <end position="163"/>
    </location>
</feature>
<gene>
    <name evidence="4" type="ORF">SAMN05216574_10768</name>
</gene>
<evidence type="ECO:0000256" key="1">
    <source>
        <dbReference type="ARBA" id="ARBA00023172"/>
    </source>
</evidence>
<feature type="region of interest" description="Disordered" evidence="2">
    <location>
        <begin position="185"/>
        <end position="215"/>
    </location>
</feature>
<accession>A0A1I2EIH7</accession>
<evidence type="ECO:0000256" key="2">
    <source>
        <dbReference type="SAM" id="MobiDB-lite"/>
    </source>
</evidence>
<keyword evidence="5" id="KW-1185">Reference proteome</keyword>
<dbReference type="PANTHER" id="PTHR30349:SF64">
    <property type="entry name" value="PROPHAGE INTEGRASE INTD-RELATED"/>
    <property type="match status" value="1"/>
</dbReference>
<dbReference type="Gene3D" id="1.10.443.10">
    <property type="entry name" value="Intergrase catalytic core"/>
    <property type="match status" value="1"/>
</dbReference>
<dbReference type="GO" id="GO:0003677">
    <property type="term" value="F:DNA binding"/>
    <property type="evidence" value="ECO:0007669"/>
    <property type="project" value="InterPro"/>
</dbReference>
<dbReference type="Proteomes" id="UP000198589">
    <property type="component" value="Unassembled WGS sequence"/>
</dbReference>
<dbReference type="PANTHER" id="PTHR30349">
    <property type="entry name" value="PHAGE INTEGRASE-RELATED"/>
    <property type="match status" value="1"/>
</dbReference>
<dbReference type="STRING" id="1798228.SAMN05216574_10768"/>
<evidence type="ECO:0000313" key="4">
    <source>
        <dbReference type="EMBL" id="SFE92493.1"/>
    </source>
</evidence>
<evidence type="ECO:0000259" key="3">
    <source>
        <dbReference type="PROSITE" id="PS51898"/>
    </source>
</evidence>
<dbReference type="AlphaFoldDB" id="A0A1I2EIH7"/>
<dbReference type="GO" id="GO:0006310">
    <property type="term" value="P:DNA recombination"/>
    <property type="evidence" value="ECO:0007669"/>
    <property type="project" value="UniProtKB-KW"/>
</dbReference>
<reference evidence="5" key="1">
    <citation type="submission" date="2016-10" db="EMBL/GenBank/DDBJ databases">
        <authorList>
            <person name="Varghese N."/>
            <person name="Submissions S."/>
        </authorList>
    </citation>
    <scope>NUCLEOTIDE SEQUENCE [LARGE SCALE GENOMIC DNA]</scope>
    <source>
        <strain evidence="5">DSM 46838</strain>
    </source>
</reference>
<dbReference type="EMBL" id="FOND01000007">
    <property type="protein sequence ID" value="SFE92493.1"/>
    <property type="molecule type" value="Genomic_DNA"/>
</dbReference>
<evidence type="ECO:0000313" key="5">
    <source>
        <dbReference type="Proteomes" id="UP000198589"/>
    </source>
</evidence>
<protein>
    <submittedName>
        <fullName evidence="4">Phage integrase family protein</fullName>
    </submittedName>
</protein>
<dbReference type="GO" id="GO:0015074">
    <property type="term" value="P:DNA integration"/>
    <property type="evidence" value="ECO:0007669"/>
    <property type="project" value="InterPro"/>
</dbReference>